<protein>
    <submittedName>
        <fullName evidence="7">(salmon louse) hypothetical protein</fullName>
    </submittedName>
</protein>
<keyword evidence="8" id="KW-1185">Reference proteome</keyword>
<dbReference type="GO" id="GO:0016020">
    <property type="term" value="C:membrane"/>
    <property type="evidence" value="ECO:0007669"/>
    <property type="project" value="UniProtKB-SubCell"/>
</dbReference>
<evidence type="ECO:0000256" key="5">
    <source>
        <dbReference type="ARBA" id="ARBA00023136"/>
    </source>
</evidence>
<dbReference type="PRINTS" id="PR00237">
    <property type="entry name" value="GPCRRHODOPSN"/>
</dbReference>
<dbReference type="Pfam" id="PF00001">
    <property type="entry name" value="7tm_1"/>
    <property type="match status" value="1"/>
</dbReference>
<name>A0A7R8H473_LEPSM</name>
<dbReference type="OrthoDB" id="9990906at2759"/>
<keyword evidence="4" id="KW-1133">Transmembrane helix</keyword>
<dbReference type="GO" id="GO:0004930">
    <property type="term" value="F:G protein-coupled receptor activity"/>
    <property type="evidence" value="ECO:0007669"/>
    <property type="project" value="InterPro"/>
</dbReference>
<dbReference type="EMBL" id="HG994593">
    <property type="protein sequence ID" value="CAF2845423.1"/>
    <property type="molecule type" value="Genomic_DNA"/>
</dbReference>
<dbReference type="AlphaFoldDB" id="A0A7R8H473"/>
<keyword evidence="5" id="KW-0472">Membrane</keyword>
<feature type="domain" description="G-protein coupled receptors family 1 profile" evidence="6">
    <location>
        <begin position="45"/>
        <end position="337"/>
    </location>
</feature>
<reference evidence="7" key="1">
    <citation type="submission" date="2021-02" db="EMBL/GenBank/DDBJ databases">
        <authorList>
            <person name="Bekaert M."/>
        </authorList>
    </citation>
    <scope>NUCLEOTIDE SEQUENCE</scope>
    <source>
        <strain evidence="7">IoA-00</strain>
    </source>
</reference>
<evidence type="ECO:0000256" key="4">
    <source>
        <dbReference type="ARBA" id="ARBA00022989"/>
    </source>
</evidence>
<dbReference type="SUPFAM" id="SSF81321">
    <property type="entry name" value="Family A G protein-coupled receptor-like"/>
    <property type="match status" value="1"/>
</dbReference>
<accession>A0A7R8H473</accession>
<organism evidence="7 8">
    <name type="scientific">Lepeophtheirus salmonis</name>
    <name type="common">Salmon louse</name>
    <name type="synonym">Caligus salmonis</name>
    <dbReference type="NCBI Taxonomy" id="72036"/>
    <lineage>
        <taxon>Eukaryota</taxon>
        <taxon>Metazoa</taxon>
        <taxon>Ecdysozoa</taxon>
        <taxon>Arthropoda</taxon>
        <taxon>Crustacea</taxon>
        <taxon>Multicrustacea</taxon>
        <taxon>Hexanauplia</taxon>
        <taxon>Copepoda</taxon>
        <taxon>Siphonostomatoida</taxon>
        <taxon>Caligidae</taxon>
        <taxon>Lepeophtheirus</taxon>
    </lineage>
</organism>
<evidence type="ECO:0000313" key="8">
    <source>
        <dbReference type="Proteomes" id="UP000675881"/>
    </source>
</evidence>
<evidence type="ECO:0000256" key="2">
    <source>
        <dbReference type="ARBA" id="ARBA00010663"/>
    </source>
</evidence>
<sequence>MNDTFFNVSERCGSMDEDYFNVWSTWQWWCEGVLFTGVGIIGLVANLVSIVVLSTQDMRKHTFNQLLIALAIFDLLFILVSIPVYAFRLFTIFVGNQVFSLLYIYFLYPMSPVTLCASIYMTLAITVERYLAVCKPILYRNLNVTMTSTRRVALYVTPVCIVSICLNIPKFMENQAHSTDNSTEIQVSDMRINPTFMLYYTISQIFHPTLTTGILPMAALIFLNTSIFLGIRKTQLHRRIRASNSLAHGNSSSSEPRTSLSSSETNLAVILIGIVIMHVICHTLRVFLAALALHFIKDTLDCMQHKGEYVPPLWTMCAESLSSLMIMISFSGNFLIYCSASKHFKAVLTRFCSYCRSGTSRAEVPPSLPLINRNSPLVSIPLSAIKLEEEGQRGPEIEASNIENTSSVVEAKALKRKKRRFHSLLDTIRRKKQRNDRNMYGKTDLNNTIGD</sequence>
<comment type="subcellular location">
    <subcellularLocation>
        <location evidence="1">Membrane</location>
    </subcellularLocation>
</comment>
<evidence type="ECO:0000259" key="6">
    <source>
        <dbReference type="PROSITE" id="PS50262"/>
    </source>
</evidence>
<dbReference type="Proteomes" id="UP000675881">
    <property type="component" value="Chromosome 14"/>
</dbReference>
<dbReference type="PANTHER" id="PTHR46641:SF2">
    <property type="entry name" value="FMRFAMIDE RECEPTOR"/>
    <property type="match status" value="1"/>
</dbReference>
<dbReference type="InterPro" id="IPR000276">
    <property type="entry name" value="GPCR_Rhodpsn"/>
</dbReference>
<dbReference type="CDD" id="cd14978">
    <property type="entry name" value="7tmA_FMRFamide_R-like"/>
    <property type="match status" value="1"/>
</dbReference>
<evidence type="ECO:0000313" key="7">
    <source>
        <dbReference type="EMBL" id="CAF2845423.1"/>
    </source>
</evidence>
<dbReference type="InterPro" id="IPR017452">
    <property type="entry name" value="GPCR_Rhodpsn_7TM"/>
</dbReference>
<dbReference type="PANTHER" id="PTHR46641">
    <property type="entry name" value="FMRFAMIDE RECEPTOR-RELATED"/>
    <property type="match status" value="1"/>
</dbReference>
<comment type="similarity">
    <text evidence="2">Belongs to the G-protein coupled receptor 1 family.</text>
</comment>
<evidence type="ECO:0000256" key="1">
    <source>
        <dbReference type="ARBA" id="ARBA00004370"/>
    </source>
</evidence>
<dbReference type="Gene3D" id="1.20.1070.10">
    <property type="entry name" value="Rhodopsin 7-helix transmembrane proteins"/>
    <property type="match status" value="1"/>
</dbReference>
<evidence type="ECO:0000256" key="3">
    <source>
        <dbReference type="ARBA" id="ARBA00022692"/>
    </source>
</evidence>
<dbReference type="PROSITE" id="PS50262">
    <property type="entry name" value="G_PROTEIN_RECEP_F1_2"/>
    <property type="match status" value="1"/>
</dbReference>
<gene>
    <name evidence="7" type="ORF">LSAA_5598</name>
</gene>
<dbReference type="InterPro" id="IPR052954">
    <property type="entry name" value="GPCR-Ligand_Int"/>
</dbReference>
<keyword evidence="3" id="KW-0812">Transmembrane</keyword>
<proteinExistence type="inferred from homology"/>